<accession>A0AAE0T1U3</accession>
<gene>
    <name evidence="6" type="ORF">CHS0354_015027</name>
</gene>
<dbReference type="Pfam" id="PF00151">
    <property type="entry name" value="Lipase"/>
    <property type="match status" value="1"/>
</dbReference>
<evidence type="ECO:0000256" key="3">
    <source>
        <dbReference type="ARBA" id="ARBA00022525"/>
    </source>
</evidence>
<evidence type="ECO:0000313" key="7">
    <source>
        <dbReference type="Proteomes" id="UP001195483"/>
    </source>
</evidence>
<dbReference type="GO" id="GO:0016298">
    <property type="term" value="F:lipase activity"/>
    <property type="evidence" value="ECO:0007669"/>
    <property type="project" value="InterPro"/>
</dbReference>
<comment type="subcellular location">
    <subcellularLocation>
        <location evidence="1">Secreted</location>
    </subcellularLocation>
</comment>
<sequence>MVIDSQILKVRSFYKSTNIRNLLIFNQEDANVILVNWIKGARLANYAQVAANTRVVGALLSVLMEALIGVAPEGYSKRMHLIGHSLGAHVAGYAGERIQETGRITGLDPAGPFFEDTEPKVRLDPTDAEFVDVIHTDRTCFGISSSIGHVDFYPNGGKNQPGCKDQITDLVCDVISGTIKDIGVTIACSHMRSLWLFIESINSNCWFFSFPSEYATTCDSVCAIMGYDALSGDPRGDYYLPTQSFQPFCSEYCSKITRLDLGIIRDHF</sequence>
<dbReference type="AlphaFoldDB" id="A0AAE0T1U3"/>
<dbReference type="InterPro" id="IPR013818">
    <property type="entry name" value="Lipase"/>
</dbReference>
<reference evidence="6" key="2">
    <citation type="journal article" date="2021" name="Genome Biol. Evol.">
        <title>Developing a high-quality reference genome for a parasitic bivalve with doubly uniparental inheritance (Bivalvia: Unionida).</title>
        <authorList>
            <person name="Smith C.H."/>
        </authorList>
    </citation>
    <scope>NUCLEOTIDE SEQUENCE</scope>
    <source>
        <strain evidence="6">CHS0354</strain>
        <tissue evidence="6">Mantle</tissue>
    </source>
</reference>
<evidence type="ECO:0000313" key="6">
    <source>
        <dbReference type="EMBL" id="KAK3602036.1"/>
    </source>
</evidence>
<dbReference type="Gene3D" id="3.40.50.1820">
    <property type="entry name" value="alpha/beta hydrolase"/>
    <property type="match status" value="1"/>
</dbReference>
<dbReference type="GO" id="GO:0016042">
    <property type="term" value="P:lipid catabolic process"/>
    <property type="evidence" value="ECO:0007669"/>
    <property type="project" value="TreeGrafter"/>
</dbReference>
<dbReference type="PANTHER" id="PTHR11610">
    <property type="entry name" value="LIPASE"/>
    <property type="match status" value="1"/>
</dbReference>
<reference evidence="6" key="3">
    <citation type="submission" date="2023-05" db="EMBL/GenBank/DDBJ databases">
        <authorList>
            <person name="Smith C.H."/>
        </authorList>
    </citation>
    <scope>NUCLEOTIDE SEQUENCE</scope>
    <source>
        <strain evidence="6">CHS0354</strain>
        <tissue evidence="6">Mantle</tissue>
    </source>
</reference>
<keyword evidence="7" id="KW-1185">Reference proteome</keyword>
<dbReference type="Proteomes" id="UP001195483">
    <property type="component" value="Unassembled WGS sequence"/>
</dbReference>
<dbReference type="CDD" id="cd00707">
    <property type="entry name" value="Pancreat_lipase_like"/>
    <property type="match status" value="1"/>
</dbReference>
<dbReference type="InterPro" id="IPR029058">
    <property type="entry name" value="AB_hydrolase_fold"/>
</dbReference>
<dbReference type="EMBL" id="JAEAOA010000934">
    <property type="protein sequence ID" value="KAK3602036.1"/>
    <property type="molecule type" value="Genomic_DNA"/>
</dbReference>
<reference evidence="6" key="1">
    <citation type="journal article" date="2021" name="Genome Biol. Evol.">
        <title>A High-Quality Reference Genome for a Parasitic Bivalve with Doubly Uniparental Inheritance (Bivalvia: Unionida).</title>
        <authorList>
            <person name="Smith C.H."/>
        </authorList>
    </citation>
    <scope>NUCLEOTIDE SEQUENCE</scope>
    <source>
        <strain evidence="6">CHS0354</strain>
    </source>
</reference>
<comment type="similarity">
    <text evidence="2 4">Belongs to the AB hydrolase superfamily. Lipase family.</text>
</comment>
<protein>
    <recommendedName>
        <fullName evidence="5">Lipase domain-containing protein</fullName>
    </recommendedName>
</protein>
<dbReference type="PRINTS" id="PR00821">
    <property type="entry name" value="TAGLIPASE"/>
</dbReference>
<evidence type="ECO:0000256" key="1">
    <source>
        <dbReference type="ARBA" id="ARBA00004613"/>
    </source>
</evidence>
<dbReference type="SUPFAM" id="SSF53474">
    <property type="entry name" value="alpha/beta-Hydrolases"/>
    <property type="match status" value="1"/>
</dbReference>
<organism evidence="6 7">
    <name type="scientific">Potamilus streckersoni</name>
    <dbReference type="NCBI Taxonomy" id="2493646"/>
    <lineage>
        <taxon>Eukaryota</taxon>
        <taxon>Metazoa</taxon>
        <taxon>Spiralia</taxon>
        <taxon>Lophotrochozoa</taxon>
        <taxon>Mollusca</taxon>
        <taxon>Bivalvia</taxon>
        <taxon>Autobranchia</taxon>
        <taxon>Heteroconchia</taxon>
        <taxon>Palaeoheterodonta</taxon>
        <taxon>Unionida</taxon>
        <taxon>Unionoidea</taxon>
        <taxon>Unionidae</taxon>
        <taxon>Ambleminae</taxon>
        <taxon>Lampsilini</taxon>
        <taxon>Potamilus</taxon>
    </lineage>
</organism>
<dbReference type="PANTHER" id="PTHR11610:SF173">
    <property type="entry name" value="LIPASE DOMAIN-CONTAINING PROTEIN-RELATED"/>
    <property type="match status" value="1"/>
</dbReference>
<evidence type="ECO:0000256" key="2">
    <source>
        <dbReference type="ARBA" id="ARBA00010701"/>
    </source>
</evidence>
<keyword evidence="3" id="KW-0964">Secreted</keyword>
<dbReference type="InterPro" id="IPR033906">
    <property type="entry name" value="Lipase_N"/>
</dbReference>
<dbReference type="GO" id="GO:0005615">
    <property type="term" value="C:extracellular space"/>
    <property type="evidence" value="ECO:0007669"/>
    <property type="project" value="TreeGrafter"/>
</dbReference>
<name>A0AAE0T1U3_9BIVA</name>
<proteinExistence type="inferred from homology"/>
<evidence type="ECO:0000256" key="4">
    <source>
        <dbReference type="RuleBase" id="RU004262"/>
    </source>
</evidence>
<comment type="caution">
    <text evidence="6">The sequence shown here is derived from an EMBL/GenBank/DDBJ whole genome shotgun (WGS) entry which is preliminary data.</text>
</comment>
<evidence type="ECO:0000259" key="5">
    <source>
        <dbReference type="Pfam" id="PF00151"/>
    </source>
</evidence>
<feature type="domain" description="Lipase" evidence="5">
    <location>
        <begin position="24"/>
        <end position="248"/>
    </location>
</feature>
<dbReference type="InterPro" id="IPR000734">
    <property type="entry name" value="TAG_lipase"/>
</dbReference>